<dbReference type="Proteomes" id="UP000008237">
    <property type="component" value="Unassembled WGS sequence"/>
</dbReference>
<dbReference type="EMBL" id="GL448000">
    <property type="protein sequence ID" value="EFN85610.1"/>
    <property type="molecule type" value="Genomic_DNA"/>
</dbReference>
<organism evidence="2">
    <name type="scientific">Harpegnathos saltator</name>
    <name type="common">Jerdon's jumping ant</name>
    <dbReference type="NCBI Taxonomy" id="610380"/>
    <lineage>
        <taxon>Eukaryota</taxon>
        <taxon>Metazoa</taxon>
        <taxon>Ecdysozoa</taxon>
        <taxon>Arthropoda</taxon>
        <taxon>Hexapoda</taxon>
        <taxon>Insecta</taxon>
        <taxon>Pterygota</taxon>
        <taxon>Neoptera</taxon>
        <taxon>Endopterygota</taxon>
        <taxon>Hymenoptera</taxon>
        <taxon>Apocrita</taxon>
        <taxon>Aculeata</taxon>
        <taxon>Formicoidea</taxon>
        <taxon>Formicidae</taxon>
        <taxon>Ponerinae</taxon>
        <taxon>Ponerini</taxon>
        <taxon>Harpegnathos</taxon>
    </lineage>
</organism>
<dbReference type="OrthoDB" id="6512771at2759"/>
<evidence type="ECO:0000313" key="2">
    <source>
        <dbReference type="Proteomes" id="UP000008237"/>
    </source>
</evidence>
<gene>
    <name evidence="1" type="ORF">EAI_09021</name>
</gene>
<accession>E2BFC0</accession>
<protein>
    <submittedName>
        <fullName evidence="1">Uncharacterized protein</fullName>
    </submittedName>
</protein>
<name>E2BFC0_HARSA</name>
<dbReference type="AlphaFoldDB" id="E2BFC0"/>
<reference evidence="1 2" key="1">
    <citation type="journal article" date="2010" name="Science">
        <title>Genomic comparison of the ants Camponotus floridanus and Harpegnathos saltator.</title>
        <authorList>
            <person name="Bonasio R."/>
            <person name="Zhang G."/>
            <person name="Ye C."/>
            <person name="Mutti N.S."/>
            <person name="Fang X."/>
            <person name="Qin N."/>
            <person name="Donahue G."/>
            <person name="Yang P."/>
            <person name="Li Q."/>
            <person name="Li C."/>
            <person name="Zhang P."/>
            <person name="Huang Z."/>
            <person name="Berger S.L."/>
            <person name="Reinberg D."/>
            <person name="Wang J."/>
            <person name="Liebig J."/>
        </authorList>
    </citation>
    <scope>NUCLEOTIDE SEQUENCE [LARGE SCALE GENOMIC DNA]</scope>
    <source>
        <strain evidence="1 2">R22 G/1</strain>
    </source>
</reference>
<evidence type="ECO:0000313" key="1">
    <source>
        <dbReference type="EMBL" id="EFN85610.1"/>
    </source>
</evidence>
<proteinExistence type="predicted"/>
<sequence length="170" mass="19717">MPMKKSELIDKPIVLSSVTPNRIASPKRYMDTYITETCINSNDEKYIFEKEIHEDNGKVYRYEKKITNKTPTNGYLDGPKPWNDFTVEARTDKYGDKYIVETRTHEGCTNNFEPFLSERSRTSLDDRFHSSGSSLFRNNGSSPYKSLDYLVKERDFAAKTASQHFRSGSR</sequence>
<dbReference type="InParanoid" id="E2BFC0"/>
<keyword evidence="2" id="KW-1185">Reference proteome</keyword>